<sequence length="1029" mass="114133">MASPAQDDGGDAVPVVLTCIDRHELVEYNPTQDNDEVVISTTDVHSWNIPSILQHRIIKVKAHRNRLTEYSSYFRGLLGGNFSDPDLEVLVQWNQPTFLSLLASLFGSPVDVTSENFLSLFEGALYFGMEMILSKCKMWLTKAMSVNRAPLVQVNDLIGIWEFGSEIGELTVKKWGFLSLAKYLHQVLSGCNSFSVRWGSYTIWAMSCSSFGDVPQDLLLSSIQHPHLTVDSEEHLCGALLAWIAANKERCTEDVSIDLLKQAWLYVYYIPFWNIGCIMLCMLLDAPTFCVQIRISLLPLWFVAGKSTYQSLSMCSNASSCRSITILKQPSTYYMDALRDGDLHNLRIRLTEFTQRMDLSGCPQIKPAIILLSVLPCPLSLEPLLRKKIKQLVINHELLNGNAFKISWEMWPNLIFEAVQEIDISNCPMLPLEVAVECFSMSFPSLRTLKAANHLSFSTTKVLQLVKRCPLLCDIDLTVDVSPVIPTRMSILSSFPATQTSSASFDLTGSPLPGSRSYMSRPLLSNITKLTLEGRIDVCDFDLQTISNICVSLTYLSLKGCTSLSDVGMSALICKCLKLNSIVACDTFFGQQSILALFSLNNCYDRVAAKHSEKNILPACNLQMLHMGGCKGALWVRNDGGIIPGWKIVYSGDTRPYPYLVEDSQGATILLRETIFDVLTEEAIVRNHSTIKETIKVGNSVSAAAVAHVIGRNPGLRCLKARGCESLLQQEIKIKGREYSNKIFPFELGKFCKLDEISVGWGFSYISLEALKPAVSCLKAIEVGLGGMLGQDGLKRLPAVCPSLESVVLYFQVISDHLIVNLLESLTHLKSFALCHCLGETSSLSFKVSMPNLRKLRLERVAPWMSNADLVSLSRNCANLIELSLLGCRLLNSESQKIISSCWPGLISIHLEPSHGFNGCIEISSGLLGLGLLSQRLFDDTLGFLPLLTFKECGDVTSDGVVSLFDCHAIEDILLRHNGSGIQKDFIGNAVKKLPMLRKISLDICDAKDKDFDIPELTFLDRPEPRVCY</sequence>
<dbReference type="AlphaFoldDB" id="A0A103XFC5"/>
<dbReference type="Proteomes" id="UP000243975">
    <property type="component" value="Unassembled WGS sequence"/>
</dbReference>
<dbReference type="InterPro" id="IPR006553">
    <property type="entry name" value="Leu-rich_rpt_Cys-con_subtyp"/>
</dbReference>
<evidence type="ECO:0000313" key="4">
    <source>
        <dbReference type="Proteomes" id="UP000243975"/>
    </source>
</evidence>
<dbReference type="Pfam" id="PF00651">
    <property type="entry name" value="BTB"/>
    <property type="match status" value="1"/>
</dbReference>
<dbReference type="Gramene" id="KVH89663">
    <property type="protein sequence ID" value="KVH89663"/>
    <property type="gene ID" value="Ccrd_008344"/>
</dbReference>
<dbReference type="PANTHER" id="PTHR13318:SF71">
    <property type="entry name" value="BTB_POZ DOMAIN-CONTAINING PROTEIN FBL11"/>
    <property type="match status" value="1"/>
</dbReference>
<proteinExistence type="predicted"/>
<feature type="domain" description="BTB" evidence="2">
    <location>
        <begin position="60"/>
        <end position="114"/>
    </location>
</feature>
<reference evidence="3 4" key="1">
    <citation type="journal article" date="2016" name="Sci. Rep.">
        <title>The genome sequence of the outbreeding globe artichoke constructed de novo incorporating a phase-aware low-pass sequencing strategy of F1 progeny.</title>
        <authorList>
            <person name="Scaglione D."/>
            <person name="Reyes-Chin-Wo S."/>
            <person name="Acquadro A."/>
            <person name="Froenicke L."/>
            <person name="Portis E."/>
            <person name="Beitel C."/>
            <person name="Tirone M."/>
            <person name="Mauro R."/>
            <person name="Lo Monaco A."/>
            <person name="Mauromicale G."/>
            <person name="Faccioli P."/>
            <person name="Cattivelli L."/>
            <person name="Rieseberg L."/>
            <person name="Michelmore R."/>
            <person name="Lanteri S."/>
        </authorList>
    </citation>
    <scope>NUCLEOTIDE SEQUENCE [LARGE SCALE GENOMIC DNA]</scope>
    <source>
        <strain evidence="3">2C</strain>
    </source>
</reference>
<dbReference type="GO" id="GO:0031146">
    <property type="term" value="P:SCF-dependent proteasomal ubiquitin-dependent protein catabolic process"/>
    <property type="evidence" value="ECO:0007669"/>
    <property type="project" value="TreeGrafter"/>
</dbReference>
<dbReference type="Gene3D" id="3.30.710.10">
    <property type="entry name" value="Potassium Channel Kv1.1, Chain A"/>
    <property type="match status" value="1"/>
</dbReference>
<comment type="caution">
    <text evidence="3">The sequence shown here is derived from an EMBL/GenBank/DDBJ whole genome shotgun (WGS) entry which is preliminary data.</text>
</comment>
<protein>
    <recommendedName>
        <fullName evidence="2">BTB domain-containing protein</fullName>
    </recommendedName>
</protein>
<dbReference type="SUPFAM" id="SSF54695">
    <property type="entry name" value="POZ domain"/>
    <property type="match status" value="1"/>
</dbReference>
<dbReference type="EMBL" id="LEKV01005180">
    <property type="protein sequence ID" value="KVH89663.1"/>
    <property type="molecule type" value="Genomic_DNA"/>
</dbReference>
<dbReference type="Gene3D" id="3.80.10.10">
    <property type="entry name" value="Ribonuclease Inhibitor"/>
    <property type="match status" value="2"/>
</dbReference>
<dbReference type="PANTHER" id="PTHR13318">
    <property type="entry name" value="PARTNER OF PAIRED, ISOFORM B-RELATED"/>
    <property type="match status" value="1"/>
</dbReference>
<evidence type="ECO:0000259" key="2">
    <source>
        <dbReference type="PROSITE" id="PS50097"/>
    </source>
</evidence>
<comment type="pathway">
    <text evidence="1">Protein modification; protein ubiquitination.</text>
</comment>
<evidence type="ECO:0000256" key="1">
    <source>
        <dbReference type="ARBA" id="ARBA00004906"/>
    </source>
</evidence>
<dbReference type="SUPFAM" id="SSF52047">
    <property type="entry name" value="RNI-like"/>
    <property type="match status" value="2"/>
</dbReference>
<dbReference type="InterPro" id="IPR032675">
    <property type="entry name" value="LRR_dom_sf"/>
</dbReference>
<dbReference type="OMA" id="NIKGCAL"/>
<accession>A0A103XFC5</accession>
<organism evidence="3 4">
    <name type="scientific">Cynara cardunculus var. scolymus</name>
    <name type="common">Globe artichoke</name>
    <name type="synonym">Cynara scolymus</name>
    <dbReference type="NCBI Taxonomy" id="59895"/>
    <lineage>
        <taxon>Eukaryota</taxon>
        <taxon>Viridiplantae</taxon>
        <taxon>Streptophyta</taxon>
        <taxon>Embryophyta</taxon>
        <taxon>Tracheophyta</taxon>
        <taxon>Spermatophyta</taxon>
        <taxon>Magnoliopsida</taxon>
        <taxon>eudicotyledons</taxon>
        <taxon>Gunneridae</taxon>
        <taxon>Pentapetalae</taxon>
        <taxon>asterids</taxon>
        <taxon>campanulids</taxon>
        <taxon>Asterales</taxon>
        <taxon>Asteraceae</taxon>
        <taxon>Carduoideae</taxon>
        <taxon>Cardueae</taxon>
        <taxon>Carduinae</taxon>
        <taxon>Cynara</taxon>
    </lineage>
</organism>
<dbReference type="STRING" id="59895.A0A103XFC5"/>
<gene>
    <name evidence="3" type="ORF">Ccrd_008344</name>
</gene>
<evidence type="ECO:0000313" key="3">
    <source>
        <dbReference type="EMBL" id="KVH89663.1"/>
    </source>
</evidence>
<name>A0A103XFC5_CYNCS</name>
<dbReference type="SUPFAM" id="SSF56281">
    <property type="entry name" value="Metallo-hydrolase/oxidoreductase"/>
    <property type="match status" value="1"/>
</dbReference>
<dbReference type="InterPro" id="IPR000210">
    <property type="entry name" value="BTB/POZ_dom"/>
</dbReference>
<dbReference type="GO" id="GO:0019005">
    <property type="term" value="C:SCF ubiquitin ligase complex"/>
    <property type="evidence" value="ECO:0007669"/>
    <property type="project" value="TreeGrafter"/>
</dbReference>
<dbReference type="InterPro" id="IPR036866">
    <property type="entry name" value="RibonucZ/Hydroxyglut_hydro"/>
</dbReference>
<keyword evidence="4" id="KW-1185">Reference proteome</keyword>
<dbReference type="SMART" id="SM00367">
    <property type="entry name" value="LRR_CC"/>
    <property type="match status" value="5"/>
</dbReference>
<dbReference type="InterPro" id="IPR011333">
    <property type="entry name" value="SKP1/BTB/POZ_sf"/>
</dbReference>
<dbReference type="PROSITE" id="PS50097">
    <property type="entry name" value="BTB"/>
    <property type="match status" value="1"/>
</dbReference>